<organism evidence="2 3">
    <name type="scientific">Agrocybe chaxingu</name>
    <dbReference type="NCBI Taxonomy" id="84603"/>
    <lineage>
        <taxon>Eukaryota</taxon>
        <taxon>Fungi</taxon>
        <taxon>Dikarya</taxon>
        <taxon>Basidiomycota</taxon>
        <taxon>Agaricomycotina</taxon>
        <taxon>Agaricomycetes</taxon>
        <taxon>Agaricomycetidae</taxon>
        <taxon>Agaricales</taxon>
        <taxon>Agaricineae</taxon>
        <taxon>Strophariaceae</taxon>
        <taxon>Agrocybe</taxon>
    </lineage>
</organism>
<dbReference type="Proteomes" id="UP001148786">
    <property type="component" value="Unassembled WGS sequence"/>
</dbReference>
<accession>A0A9W8N0X1</accession>
<proteinExistence type="predicted"/>
<comment type="caution">
    <text evidence="2">The sequence shown here is derived from an EMBL/GenBank/DDBJ whole genome shotgun (WGS) entry which is preliminary data.</text>
</comment>
<feature type="compositionally biased region" description="Polar residues" evidence="1">
    <location>
        <begin position="33"/>
        <end position="48"/>
    </location>
</feature>
<dbReference type="EMBL" id="JANKHO010000043">
    <property type="protein sequence ID" value="KAJ3516744.1"/>
    <property type="molecule type" value="Genomic_DNA"/>
</dbReference>
<feature type="compositionally biased region" description="Basic and acidic residues" evidence="1">
    <location>
        <begin position="21"/>
        <end position="30"/>
    </location>
</feature>
<feature type="compositionally biased region" description="Polar residues" evidence="1">
    <location>
        <begin position="1"/>
        <end position="18"/>
    </location>
</feature>
<dbReference type="OrthoDB" id="10488589at2759"/>
<sequence length="116" mass="12191">MASTTQPTADDAASNSPQLIDRTDTLENKDPVFQSNLQGATETSSTIEASDKKAVEQASIEATTSSTGTVKDVQSKESIDDESDSDDSDVPHFEGGTPRGRIQGPVAGSKPKPRPK</sequence>
<evidence type="ECO:0000313" key="3">
    <source>
        <dbReference type="Proteomes" id="UP001148786"/>
    </source>
</evidence>
<gene>
    <name evidence="2" type="ORF">NLJ89_g927</name>
</gene>
<dbReference type="AlphaFoldDB" id="A0A9W8N0X1"/>
<name>A0A9W8N0X1_9AGAR</name>
<feature type="compositionally biased region" description="Polar residues" evidence="1">
    <location>
        <begin position="60"/>
        <end position="69"/>
    </location>
</feature>
<keyword evidence="3" id="KW-1185">Reference proteome</keyword>
<feature type="region of interest" description="Disordered" evidence="1">
    <location>
        <begin position="1"/>
        <end position="116"/>
    </location>
</feature>
<evidence type="ECO:0000313" key="2">
    <source>
        <dbReference type="EMBL" id="KAJ3516744.1"/>
    </source>
</evidence>
<protein>
    <submittedName>
        <fullName evidence="2">Uncharacterized protein</fullName>
    </submittedName>
</protein>
<feature type="compositionally biased region" description="Acidic residues" evidence="1">
    <location>
        <begin position="79"/>
        <end position="88"/>
    </location>
</feature>
<evidence type="ECO:0000256" key="1">
    <source>
        <dbReference type="SAM" id="MobiDB-lite"/>
    </source>
</evidence>
<reference evidence="2" key="1">
    <citation type="submission" date="2022-07" db="EMBL/GenBank/DDBJ databases">
        <title>Genome Sequence of Agrocybe chaxingu.</title>
        <authorList>
            <person name="Buettner E."/>
        </authorList>
    </citation>
    <scope>NUCLEOTIDE SEQUENCE</scope>
    <source>
        <strain evidence="2">MP-N11</strain>
    </source>
</reference>